<keyword evidence="3" id="KW-1185">Reference proteome</keyword>
<keyword evidence="1" id="KW-0472">Membrane</keyword>
<keyword evidence="1" id="KW-1133">Transmembrane helix</keyword>
<comment type="caution">
    <text evidence="2">The sequence shown here is derived from an EMBL/GenBank/DDBJ whole genome shotgun (WGS) entry which is preliminary data.</text>
</comment>
<name>A0A9Q4PWZ6_9EURY</name>
<dbReference type="AlphaFoldDB" id="A0A9Q4PWZ6"/>
<feature type="transmembrane region" description="Helical" evidence="1">
    <location>
        <begin position="39"/>
        <end position="59"/>
    </location>
</feature>
<protein>
    <submittedName>
        <fullName evidence="2">Uncharacterized protein</fullName>
    </submittedName>
</protein>
<gene>
    <name evidence="2" type="ORF">L0665_05055</name>
</gene>
<evidence type="ECO:0000313" key="3">
    <source>
        <dbReference type="Proteomes" id="UP001143747"/>
    </source>
</evidence>
<dbReference type="RefSeq" id="WP_274924616.1">
    <property type="nucleotide sequence ID" value="NZ_JAKELO010000002.1"/>
</dbReference>
<accession>A0A9Q4PWZ6</accession>
<keyword evidence="1" id="KW-0812">Transmembrane</keyword>
<organism evidence="2 3">
    <name type="scientific">Methanogenium marinum</name>
    <dbReference type="NCBI Taxonomy" id="348610"/>
    <lineage>
        <taxon>Archaea</taxon>
        <taxon>Methanobacteriati</taxon>
        <taxon>Methanobacteriota</taxon>
        <taxon>Stenosarchaea group</taxon>
        <taxon>Methanomicrobia</taxon>
        <taxon>Methanomicrobiales</taxon>
        <taxon>Methanomicrobiaceae</taxon>
        <taxon>Methanogenium</taxon>
    </lineage>
</organism>
<feature type="transmembrane region" description="Helical" evidence="1">
    <location>
        <begin position="80"/>
        <end position="104"/>
    </location>
</feature>
<evidence type="ECO:0000313" key="2">
    <source>
        <dbReference type="EMBL" id="MDE4907976.1"/>
    </source>
</evidence>
<evidence type="ECO:0000256" key="1">
    <source>
        <dbReference type="SAM" id="Phobius"/>
    </source>
</evidence>
<sequence>MNNCFAALLCSGLLAALAVPVQAAEAQQIYYGLSANQYLQIMIVAIILVAIFIAIFYFIGKGHARRTKVNQVTKNLVMALAIIYLIVGTFLLILDFIVLIEPYAQTDTFAYVVQVFQYYFPEMVYGIILVGAAGLLLYLVGFYMTVFVRDSEKIEKSNESYHIQASSEIDIDASKGKVEYTRLVFNITDWENKEPLSDGKIRLETKDGTLMMIKYTDSMGEVDFGKLRGREDDYYAYVEGDRERQEYRIFTIR</sequence>
<dbReference type="Proteomes" id="UP001143747">
    <property type="component" value="Unassembled WGS sequence"/>
</dbReference>
<reference evidence="2" key="1">
    <citation type="submission" date="2022-01" db="EMBL/GenBank/DDBJ databases">
        <title>Draft genome of Methanogenium marinum DSM 15558.</title>
        <authorList>
            <person name="Chen S.-C."/>
            <person name="You Y.-T."/>
        </authorList>
    </citation>
    <scope>NUCLEOTIDE SEQUENCE</scope>
    <source>
        <strain evidence="2">DSM 15558</strain>
    </source>
</reference>
<feature type="transmembrane region" description="Helical" evidence="1">
    <location>
        <begin position="124"/>
        <end position="148"/>
    </location>
</feature>
<proteinExistence type="predicted"/>
<dbReference type="EMBL" id="JAKELO010000002">
    <property type="protein sequence ID" value="MDE4907976.1"/>
    <property type="molecule type" value="Genomic_DNA"/>
</dbReference>